<keyword evidence="2" id="KW-1133">Transmembrane helix</keyword>
<accession>A0ABT8L9B9</accession>
<keyword evidence="2" id="KW-0472">Membrane</keyword>
<sequence>MKNNDNNAIKLAFEVLQDREKYFQNISEDNYPKSIIWGQIGLLCIFTFAYGLVMGSYNGVLQALVSGLKILILIFMTLLICFPSFYIVQLILGSKIVIRHLIIILLSGFVMTTTIMLAFAPIVLFFQLSGDNYHFLQLLHVFIFVFSGFFGMRVVLEALKNAFESTKVYPKIGLTVFRIWLVIFAFVGIQLSWNLRPFVGTKSMPFQIVRKSTQGNFYSTILGSLGHMMGISKEKEDTPNTIKSPDKKDADTSQPVKKDTKQLLDSLSKP</sequence>
<feature type="transmembrane region" description="Helical" evidence="2">
    <location>
        <begin position="70"/>
        <end position="92"/>
    </location>
</feature>
<organism evidence="3 4">
    <name type="scientific">Agaribacillus aureus</name>
    <dbReference type="NCBI Taxonomy" id="3051825"/>
    <lineage>
        <taxon>Bacteria</taxon>
        <taxon>Pseudomonadati</taxon>
        <taxon>Bacteroidota</taxon>
        <taxon>Cytophagia</taxon>
        <taxon>Cytophagales</taxon>
        <taxon>Splendidivirgaceae</taxon>
        <taxon>Agaribacillus</taxon>
    </lineage>
</organism>
<evidence type="ECO:0008006" key="5">
    <source>
        <dbReference type="Google" id="ProtNLM"/>
    </source>
</evidence>
<comment type="caution">
    <text evidence="3">The sequence shown here is derived from an EMBL/GenBank/DDBJ whole genome shotgun (WGS) entry which is preliminary data.</text>
</comment>
<evidence type="ECO:0000313" key="3">
    <source>
        <dbReference type="EMBL" id="MDN5214268.1"/>
    </source>
</evidence>
<feature type="transmembrane region" description="Helical" evidence="2">
    <location>
        <begin position="138"/>
        <end position="156"/>
    </location>
</feature>
<feature type="region of interest" description="Disordered" evidence="1">
    <location>
        <begin position="235"/>
        <end position="270"/>
    </location>
</feature>
<name>A0ABT8L9B9_9BACT</name>
<evidence type="ECO:0000256" key="2">
    <source>
        <dbReference type="SAM" id="Phobius"/>
    </source>
</evidence>
<keyword evidence="2" id="KW-0812">Transmembrane</keyword>
<reference evidence="3" key="1">
    <citation type="submission" date="2023-06" db="EMBL/GenBank/DDBJ databases">
        <title>Genomic of Agaribacillus aureum.</title>
        <authorList>
            <person name="Wang G."/>
        </authorList>
    </citation>
    <scope>NUCLEOTIDE SEQUENCE</scope>
    <source>
        <strain evidence="3">BMA12</strain>
    </source>
</reference>
<evidence type="ECO:0000256" key="1">
    <source>
        <dbReference type="SAM" id="MobiDB-lite"/>
    </source>
</evidence>
<feature type="transmembrane region" description="Helical" evidence="2">
    <location>
        <begin position="35"/>
        <end position="58"/>
    </location>
</feature>
<gene>
    <name evidence="3" type="ORF">QQ020_19475</name>
</gene>
<feature type="compositionally biased region" description="Basic and acidic residues" evidence="1">
    <location>
        <begin position="235"/>
        <end position="262"/>
    </location>
</feature>
<feature type="transmembrane region" description="Helical" evidence="2">
    <location>
        <begin position="176"/>
        <end position="195"/>
    </location>
</feature>
<dbReference type="Proteomes" id="UP001172083">
    <property type="component" value="Unassembled WGS sequence"/>
</dbReference>
<dbReference type="RefSeq" id="WP_346759602.1">
    <property type="nucleotide sequence ID" value="NZ_JAUJEB010000004.1"/>
</dbReference>
<feature type="transmembrane region" description="Helical" evidence="2">
    <location>
        <begin position="98"/>
        <end position="126"/>
    </location>
</feature>
<protein>
    <recommendedName>
        <fullName evidence="5">Actin-binding WH2 domain-containing protein</fullName>
    </recommendedName>
</protein>
<proteinExistence type="predicted"/>
<keyword evidence="4" id="KW-1185">Reference proteome</keyword>
<dbReference type="EMBL" id="JAUJEB010000004">
    <property type="protein sequence ID" value="MDN5214268.1"/>
    <property type="molecule type" value="Genomic_DNA"/>
</dbReference>
<evidence type="ECO:0000313" key="4">
    <source>
        <dbReference type="Proteomes" id="UP001172083"/>
    </source>
</evidence>